<proteinExistence type="predicted"/>
<gene>
    <name evidence="1" type="ORF">Tco_0857866</name>
</gene>
<evidence type="ECO:0000313" key="2">
    <source>
        <dbReference type="Proteomes" id="UP001151760"/>
    </source>
</evidence>
<sequence>MLMEHRDDSGRFGEVLLDLDAPDTIQFQLKGARRRMSWRQFVVALGLHTGEEMESPSFTRFLGTSPSYNLIRDLNPNTIQAPRQPPPPPATARTMPQRMAILEENVYEIRRVLAEQNEVIGAMARDFSRFIVWAASSIAQILDSA</sequence>
<name>A0ABQ5BD67_9ASTR</name>
<keyword evidence="2" id="KW-1185">Reference proteome</keyword>
<dbReference type="EMBL" id="BQNB010013018">
    <property type="protein sequence ID" value="GJT10824.1"/>
    <property type="molecule type" value="Genomic_DNA"/>
</dbReference>
<protein>
    <submittedName>
        <fullName evidence="1">Uncharacterized protein</fullName>
    </submittedName>
</protein>
<reference evidence="1" key="2">
    <citation type="submission" date="2022-01" db="EMBL/GenBank/DDBJ databases">
        <authorList>
            <person name="Yamashiro T."/>
            <person name="Shiraishi A."/>
            <person name="Satake H."/>
            <person name="Nakayama K."/>
        </authorList>
    </citation>
    <scope>NUCLEOTIDE SEQUENCE</scope>
</reference>
<accession>A0ABQ5BD67</accession>
<reference evidence="1" key="1">
    <citation type="journal article" date="2022" name="Int. J. Mol. Sci.">
        <title>Draft Genome of Tanacetum Coccineum: Genomic Comparison of Closely Related Tanacetum-Family Plants.</title>
        <authorList>
            <person name="Yamashiro T."/>
            <person name="Shiraishi A."/>
            <person name="Nakayama K."/>
            <person name="Satake H."/>
        </authorList>
    </citation>
    <scope>NUCLEOTIDE SEQUENCE</scope>
</reference>
<dbReference type="Proteomes" id="UP001151760">
    <property type="component" value="Unassembled WGS sequence"/>
</dbReference>
<organism evidence="1 2">
    <name type="scientific">Tanacetum coccineum</name>
    <dbReference type="NCBI Taxonomy" id="301880"/>
    <lineage>
        <taxon>Eukaryota</taxon>
        <taxon>Viridiplantae</taxon>
        <taxon>Streptophyta</taxon>
        <taxon>Embryophyta</taxon>
        <taxon>Tracheophyta</taxon>
        <taxon>Spermatophyta</taxon>
        <taxon>Magnoliopsida</taxon>
        <taxon>eudicotyledons</taxon>
        <taxon>Gunneridae</taxon>
        <taxon>Pentapetalae</taxon>
        <taxon>asterids</taxon>
        <taxon>campanulids</taxon>
        <taxon>Asterales</taxon>
        <taxon>Asteraceae</taxon>
        <taxon>Asteroideae</taxon>
        <taxon>Anthemideae</taxon>
        <taxon>Anthemidinae</taxon>
        <taxon>Tanacetum</taxon>
    </lineage>
</organism>
<evidence type="ECO:0000313" key="1">
    <source>
        <dbReference type="EMBL" id="GJT10824.1"/>
    </source>
</evidence>
<comment type="caution">
    <text evidence="1">The sequence shown here is derived from an EMBL/GenBank/DDBJ whole genome shotgun (WGS) entry which is preliminary data.</text>
</comment>